<dbReference type="Proteomes" id="UP000437562">
    <property type="component" value="Unassembled WGS sequence"/>
</dbReference>
<reference evidence="1 2" key="1">
    <citation type="submission" date="2019-10" db="EMBL/GenBank/DDBJ databases">
        <authorList>
            <person name="Karimi E."/>
        </authorList>
    </citation>
    <scope>NUCLEOTIDE SEQUENCE [LARGE SCALE GENOMIC DNA]</scope>
    <source>
        <strain evidence="1">Bacillus sp. 71</strain>
    </source>
</reference>
<dbReference type="AlphaFoldDB" id="A0A654CAK2"/>
<evidence type="ECO:0000313" key="2">
    <source>
        <dbReference type="Proteomes" id="UP000437562"/>
    </source>
</evidence>
<proteinExistence type="predicted"/>
<gene>
    <name evidence="1" type="ORF">BACI71_90311</name>
</gene>
<evidence type="ECO:0000313" key="1">
    <source>
        <dbReference type="EMBL" id="VXC90372.1"/>
    </source>
</evidence>
<dbReference type="EMBL" id="CABWMC010000034">
    <property type="protein sequence ID" value="VXC90372.1"/>
    <property type="molecule type" value="Genomic_DNA"/>
</dbReference>
<protein>
    <submittedName>
        <fullName evidence="1">Uncharacterized protein</fullName>
    </submittedName>
</protein>
<accession>A0A654CAK2</accession>
<organism evidence="1 2">
    <name type="scientific">Bacillus mycoides</name>
    <dbReference type="NCBI Taxonomy" id="1405"/>
    <lineage>
        <taxon>Bacteria</taxon>
        <taxon>Bacillati</taxon>
        <taxon>Bacillota</taxon>
        <taxon>Bacilli</taxon>
        <taxon>Bacillales</taxon>
        <taxon>Bacillaceae</taxon>
        <taxon>Bacillus</taxon>
        <taxon>Bacillus cereus group</taxon>
    </lineage>
</organism>
<sequence>MRPFEIAKGFCLTVNLEADTLEAKEKKTGNYYNNSKISN</sequence>
<name>A0A654CAK2_BACMY</name>